<accession>A0ABR2HUE7</accession>
<organism evidence="2 3">
    <name type="scientific">Tritrichomonas musculus</name>
    <dbReference type="NCBI Taxonomy" id="1915356"/>
    <lineage>
        <taxon>Eukaryota</taxon>
        <taxon>Metamonada</taxon>
        <taxon>Parabasalia</taxon>
        <taxon>Tritrichomonadida</taxon>
        <taxon>Tritrichomonadidae</taxon>
        <taxon>Tritrichomonas</taxon>
    </lineage>
</organism>
<feature type="compositionally biased region" description="Low complexity" evidence="1">
    <location>
        <begin position="355"/>
        <end position="375"/>
    </location>
</feature>
<evidence type="ECO:0000256" key="1">
    <source>
        <dbReference type="SAM" id="MobiDB-lite"/>
    </source>
</evidence>
<protein>
    <submittedName>
        <fullName evidence="2">Uncharacterized protein</fullName>
    </submittedName>
</protein>
<dbReference type="Proteomes" id="UP001470230">
    <property type="component" value="Unassembled WGS sequence"/>
</dbReference>
<proteinExistence type="predicted"/>
<keyword evidence="3" id="KW-1185">Reference proteome</keyword>
<feature type="region of interest" description="Disordered" evidence="1">
    <location>
        <begin position="339"/>
        <end position="385"/>
    </location>
</feature>
<comment type="caution">
    <text evidence="2">The sequence shown here is derived from an EMBL/GenBank/DDBJ whole genome shotgun (WGS) entry which is preliminary data.</text>
</comment>
<reference evidence="2 3" key="1">
    <citation type="submission" date="2024-04" db="EMBL/GenBank/DDBJ databases">
        <title>Tritrichomonas musculus Genome.</title>
        <authorList>
            <person name="Alves-Ferreira E."/>
            <person name="Grigg M."/>
            <person name="Lorenzi H."/>
            <person name="Galac M."/>
        </authorList>
    </citation>
    <scope>NUCLEOTIDE SEQUENCE [LARGE SCALE GENOMIC DNA]</scope>
    <source>
        <strain evidence="2 3">EAF2021</strain>
    </source>
</reference>
<name>A0ABR2HUE7_9EUKA</name>
<dbReference type="EMBL" id="JAPFFF010000023">
    <property type="protein sequence ID" value="KAK8852385.1"/>
    <property type="molecule type" value="Genomic_DNA"/>
</dbReference>
<sequence>MKNIKSLQSIILSEKLESPAQQQSQETYLIPRNCWLRITSLQIKPSQLDKNHKLRIRISVPNSARVVRTSSIQLDDSFLSILQNAQNQAGYSEMKLDIRVLLEYKHDVRIGHQNNLEFDVESLSPVISRSKTLGSAIIDLSQVLQNSMQTNLIFRKDNETTASINVEIYSLCLSKTSPPLQLINKSTRIFNSDSESESELPVVTAHFEKTISDLFKKNRLLILDDRTPQGHTLHQNTSMNDFVLPISDSQVIQLIFDIAEQEYLPSTKYPFIFIIAGDDLFSCNVLKHFISMRDKDCLSNDAFDFIHIPLVKDKSHLARKISFIYSKCNLITSVSNSNANNNTNSHHQHHHQSDSDSNSTSESSSSDSDSGSNSFDETESSDSGISSYSKHFLTDDWFNLFIENSSIQNASSVINSEVRYLTENPLSSVNLYLADVLISTMKSQFTVPMVSMLEIGKINGESKKSNAFQLKSTLITKDGTKNQTLKFNYMYILTIFDATLYASWMPVNNSSSTTKKKKKKGLTKVVLSLSKSHKEPLTVKIDDIEYNDILNLTIIPREAESALKLYIPTSKGKK</sequence>
<gene>
    <name evidence="2" type="ORF">M9Y10_017359</name>
</gene>
<evidence type="ECO:0000313" key="3">
    <source>
        <dbReference type="Proteomes" id="UP001470230"/>
    </source>
</evidence>
<evidence type="ECO:0000313" key="2">
    <source>
        <dbReference type="EMBL" id="KAK8852385.1"/>
    </source>
</evidence>